<dbReference type="PANTHER" id="PTHR47481:SF31">
    <property type="entry name" value="OS01G0873500 PROTEIN"/>
    <property type="match status" value="1"/>
</dbReference>
<evidence type="ECO:0000256" key="1">
    <source>
        <dbReference type="PROSITE-ProRule" id="PRU00047"/>
    </source>
</evidence>
<accession>A0A8J4AW87</accession>
<gene>
    <name evidence="4" type="ORF">Vafri_4959</name>
</gene>
<dbReference type="AlphaFoldDB" id="A0A8J4AW87"/>
<dbReference type="GO" id="GO:0008270">
    <property type="term" value="F:zinc ion binding"/>
    <property type="evidence" value="ECO:0007669"/>
    <property type="project" value="UniProtKB-KW"/>
</dbReference>
<sequence length="287" mass="30838">MSHSKKPLFFAVGNYLTVSSTVIGKLQRKGLAYAISDDPEEQAKVVGIDDQKACGIIKEFIAITELPSFGDKTAKALWDSIKGRYVPSSTAAHMELDAQLSTFTMKIGESARDYLCRFRNLRSDLLNSGKAISEEDAITYITNGLPLSWAVFKRIIIHMDLVKTVDQLEPRLLTEEKLIERESNNEGDYSINAAGASTSRHGGYGGSHGGHGGGRGGGGGEGGGVDQGRRRGRRNCRGGGNSNGNGSKDCYWCGESGHLMHMCPDRVAVKPPKGQAAAQMAAPQHQP</sequence>
<proteinExistence type="predicted"/>
<name>A0A8J4AW87_9CHLO</name>
<feature type="compositionally biased region" description="Gly residues" evidence="2">
    <location>
        <begin position="202"/>
        <end position="226"/>
    </location>
</feature>
<dbReference type="Pfam" id="PF14223">
    <property type="entry name" value="Retrotran_gag_2"/>
    <property type="match status" value="1"/>
</dbReference>
<keyword evidence="1" id="KW-0863">Zinc-finger</keyword>
<dbReference type="SUPFAM" id="SSF57756">
    <property type="entry name" value="Retrovirus zinc finger-like domains"/>
    <property type="match status" value="1"/>
</dbReference>
<dbReference type="GO" id="GO:0003676">
    <property type="term" value="F:nucleic acid binding"/>
    <property type="evidence" value="ECO:0007669"/>
    <property type="project" value="InterPro"/>
</dbReference>
<feature type="domain" description="CCHC-type" evidence="3">
    <location>
        <begin position="250"/>
        <end position="265"/>
    </location>
</feature>
<feature type="region of interest" description="Disordered" evidence="2">
    <location>
        <begin position="188"/>
        <end position="241"/>
    </location>
</feature>
<organism evidence="4 5">
    <name type="scientific">Volvox africanus</name>
    <dbReference type="NCBI Taxonomy" id="51714"/>
    <lineage>
        <taxon>Eukaryota</taxon>
        <taxon>Viridiplantae</taxon>
        <taxon>Chlorophyta</taxon>
        <taxon>core chlorophytes</taxon>
        <taxon>Chlorophyceae</taxon>
        <taxon>CS clade</taxon>
        <taxon>Chlamydomonadales</taxon>
        <taxon>Volvocaceae</taxon>
        <taxon>Volvox</taxon>
    </lineage>
</organism>
<reference evidence="4" key="1">
    <citation type="journal article" date="2021" name="Proc. Natl. Acad. Sci. U.S.A.">
        <title>Three genomes in the algal genus Volvox reveal the fate of a haploid sex-determining region after a transition to homothallism.</title>
        <authorList>
            <person name="Yamamoto K."/>
            <person name="Hamaji T."/>
            <person name="Kawai-Toyooka H."/>
            <person name="Matsuzaki R."/>
            <person name="Takahashi F."/>
            <person name="Nishimura Y."/>
            <person name="Kawachi M."/>
            <person name="Noguchi H."/>
            <person name="Minakuchi Y."/>
            <person name="Umen J.G."/>
            <person name="Toyoda A."/>
            <person name="Nozaki H."/>
        </authorList>
    </citation>
    <scope>NUCLEOTIDE SEQUENCE</scope>
    <source>
        <strain evidence="4">NIES-3780</strain>
    </source>
</reference>
<evidence type="ECO:0000256" key="2">
    <source>
        <dbReference type="SAM" id="MobiDB-lite"/>
    </source>
</evidence>
<evidence type="ECO:0000259" key="3">
    <source>
        <dbReference type="PROSITE" id="PS50158"/>
    </source>
</evidence>
<keyword evidence="1" id="KW-0862">Zinc</keyword>
<dbReference type="EMBL" id="BNCO01000005">
    <property type="protein sequence ID" value="GIL48443.1"/>
    <property type="molecule type" value="Genomic_DNA"/>
</dbReference>
<evidence type="ECO:0000313" key="4">
    <source>
        <dbReference type="EMBL" id="GIL48443.1"/>
    </source>
</evidence>
<dbReference type="PROSITE" id="PS50158">
    <property type="entry name" value="ZF_CCHC"/>
    <property type="match status" value="1"/>
</dbReference>
<keyword evidence="1" id="KW-0479">Metal-binding</keyword>
<evidence type="ECO:0000313" key="5">
    <source>
        <dbReference type="Proteomes" id="UP000747399"/>
    </source>
</evidence>
<comment type="caution">
    <text evidence="4">The sequence shown here is derived from an EMBL/GenBank/DDBJ whole genome shotgun (WGS) entry which is preliminary data.</text>
</comment>
<keyword evidence="5" id="KW-1185">Reference proteome</keyword>
<protein>
    <recommendedName>
        <fullName evidence="3">CCHC-type domain-containing protein</fullName>
    </recommendedName>
</protein>
<dbReference type="Proteomes" id="UP000747399">
    <property type="component" value="Unassembled WGS sequence"/>
</dbReference>
<dbReference type="InterPro" id="IPR001878">
    <property type="entry name" value="Znf_CCHC"/>
</dbReference>
<dbReference type="InterPro" id="IPR036875">
    <property type="entry name" value="Znf_CCHC_sf"/>
</dbReference>
<dbReference type="PANTHER" id="PTHR47481">
    <property type="match status" value="1"/>
</dbReference>